<dbReference type="Gene3D" id="3.50.50.60">
    <property type="entry name" value="FAD/NAD(P)-binding domain"/>
    <property type="match status" value="3"/>
</dbReference>
<dbReference type="InterPro" id="IPR051209">
    <property type="entry name" value="FAD-bind_Monooxygenase_sf"/>
</dbReference>
<organism evidence="5 6">
    <name type="scientific">Acrodontium crateriforme</name>
    <dbReference type="NCBI Taxonomy" id="150365"/>
    <lineage>
        <taxon>Eukaryota</taxon>
        <taxon>Fungi</taxon>
        <taxon>Dikarya</taxon>
        <taxon>Ascomycota</taxon>
        <taxon>Pezizomycotina</taxon>
        <taxon>Dothideomycetes</taxon>
        <taxon>Dothideomycetidae</taxon>
        <taxon>Mycosphaerellales</taxon>
        <taxon>Teratosphaeriaceae</taxon>
        <taxon>Acrodontium</taxon>
    </lineage>
</organism>
<evidence type="ECO:0000256" key="4">
    <source>
        <dbReference type="ARBA" id="ARBA00023002"/>
    </source>
</evidence>
<keyword evidence="3" id="KW-0274">FAD</keyword>
<dbReference type="GO" id="GO:0004499">
    <property type="term" value="F:N,N-dimethylaniline monooxygenase activity"/>
    <property type="evidence" value="ECO:0007669"/>
    <property type="project" value="InterPro"/>
</dbReference>
<dbReference type="SUPFAM" id="SSF51905">
    <property type="entry name" value="FAD/NAD(P)-binding domain"/>
    <property type="match status" value="1"/>
</dbReference>
<dbReference type="EMBL" id="CP138580">
    <property type="protein sequence ID" value="WPG97437.1"/>
    <property type="molecule type" value="Genomic_DNA"/>
</dbReference>
<evidence type="ECO:0000256" key="1">
    <source>
        <dbReference type="ARBA" id="ARBA00010139"/>
    </source>
</evidence>
<dbReference type="Pfam" id="PF00743">
    <property type="entry name" value="FMO-like"/>
    <property type="match status" value="1"/>
</dbReference>
<dbReference type="GO" id="GO:0050660">
    <property type="term" value="F:flavin adenine dinucleotide binding"/>
    <property type="evidence" value="ECO:0007669"/>
    <property type="project" value="InterPro"/>
</dbReference>
<keyword evidence="4" id="KW-0560">Oxidoreductase</keyword>
<keyword evidence="2" id="KW-0285">Flavoprotein</keyword>
<keyword evidence="6" id="KW-1185">Reference proteome</keyword>
<dbReference type="PANTHER" id="PTHR42877:SF5">
    <property type="entry name" value="L-ORNITHINE N(5)-MONOOXYGENASE-RELATED"/>
    <property type="match status" value="1"/>
</dbReference>
<evidence type="ECO:0000313" key="6">
    <source>
        <dbReference type="Proteomes" id="UP001303373"/>
    </source>
</evidence>
<proteinExistence type="inferred from homology"/>
<evidence type="ECO:0000313" key="5">
    <source>
        <dbReference type="EMBL" id="WPG97437.1"/>
    </source>
</evidence>
<dbReference type="PANTHER" id="PTHR42877">
    <property type="entry name" value="L-ORNITHINE N(5)-MONOOXYGENASE-RELATED"/>
    <property type="match status" value="1"/>
</dbReference>
<evidence type="ECO:0000256" key="2">
    <source>
        <dbReference type="ARBA" id="ARBA00022630"/>
    </source>
</evidence>
<dbReference type="AlphaFoldDB" id="A0AAQ3LXE1"/>
<name>A0AAQ3LXE1_9PEZI</name>
<gene>
    <name evidence="5" type="ORF">R9X50_00021200</name>
</gene>
<accession>A0AAQ3LXE1</accession>
<dbReference type="InterPro" id="IPR020946">
    <property type="entry name" value="Flavin_mOase-like"/>
</dbReference>
<reference evidence="5 6" key="1">
    <citation type="submission" date="2023-11" db="EMBL/GenBank/DDBJ databases">
        <title>An acidophilic fungus is an integral part of prey digestion in a carnivorous sundew plant.</title>
        <authorList>
            <person name="Tsai I.J."/>
        </authorList>
    </citation>
    <scope>NUCLEOTIDE SEQUENCE [LARGE SCALE GENOMIC DNA]</scope>
    <source>
        <strain evidence="5">169a</strain>
    </source>
</reference>
<dbReference type="GO" id="GO:0050661">
    <property type="term" value="F:NADP binding"/>
    <property type="evidence" value="ECO:0007669"/>
    <property type="project" value="InterPro"/>
</dbReference>
<evidence type="ECO:0000256" key="3">
    <source>
        <dbReference type="ARBA" id="ARBA00022827"/>
    </source>
</evidence>
<sequence length="572" mass="63820">MPHDTDVLIIGAGMSGLGMAVQLVRQYNARNFEIIEKVGDVGGTWLVNTYPGCGCDVASHFYSYSFALNPDWSQKFSTQSEIQQYFRRVAEQYNIIPHIRFHSTVESAQWDDAAQLWEVKIRDGKTQSITTRRAKVVVSAVGNLSIPKPCEIPGADSFQGPLFHSAQWDNGFSWDSKDVVVIGNGCSATQFVPIMARTANKMTQFARQAHFLAERPNPVYGSAFKWMMRNFPGAMRAYRLKLYADMEKDFAGFDIEAGANIRQGLKKENEAYVKKMAPQKYWDALIPKHQIGCKRKVMDTDYLTTLHRSNVELITSDPVKSITSSGVCTVSGQEMKADAIVLATGFEVSRMLHPMEIRGRDGVSLNEYWEAKHQGSAQAYLGTCVPGFPNFFTLMGPNTVTGHLSVIYTIECQINFVLRLLDPVFSKSHHPVPTAVSVRPESALAHSTWLQSKLQKLVWSSGCTSWALDPKTGVNIAMHPEYQFWFWWRSVFISSNDFNYEFLSKSGKREYKTLEIGGVKTVRRVTIITLVVATLVGIELGVRKAGGIEVALGLLLAASSYTLVQGKDFVGL</sequence>
<protein>
    <submittedName>
        <fullName evidence="5">Uncharacterized protein</fullName>
    </submittedName>
</protein>
<dbReference type="Proteomes" id="UP001303373">
    <property type="component" value="Chromosome 1"/>
</dbReference>
<comment type="similarity">
    <text evidence="1">Belongs to the FAD-binding monooxygenase family.</text>
</comment>
<dbReference type="InterPro" id="IPR036188">
    <property type="entry name" value="FAD/NAD-bd_sf"/>
</dbReference>